<protein>
    <recommendedName>
        <fullName evidence="5">DUF4890 domain-containing protein</fullName>
    </recommendedName>
</protein>
<keyword evidence="4" id="KW-1185">Reference proteome</keyword>
<feature type="compositionally biased region" description="Basic and acidic residues" evidence="1">
    <location>
        <begin position="157"/>
        <end position="173"/>
    </location>
</feature>
<evidence type="ECO:0000313" key="3">
    <source>
        <dbReference type="EMBL" id="MDU0371046.1"/>
    </source>
</evidence>
<reference evidence="3 4" key="1">
    <citation type="submission" date="2023-10" db="EMBL/GenBank/DDBJ databases">
        <title>Hymenobacter endophyticus sp. nov., an isolate from the leaf tissues of wheat.</title>
        <authorList>
            <person name="Dai Y."/>
        </authorList>
    </citation>
    <scope>NUCLEOTIDE SEQUENCE [LARGE SCALE GENOMIC DNA]</scope>
    <source>
        <strain evidence="3 4">ZK17L-C2</strain>
    </source>
</reference>
<keyword evidence="2" id="KW-0732">Signal</keyword>
<feature type="compositionally biased region" description="Basic and acidic residues" evidence="1">
    <location>
        <begin position="34"/>
        <end position="92"/>
    </location>
</feature>
<accession>A0ABU3TI54</accession>
<evidence type="ECO:0000256" key="2">
    <source>
        <dbReference type="SAM" id="SignalP"/>
    </source>
</evidence>
<dbReference type="RefSeq" id="WP_315998517.1">
    <property type="nucleotide sequence ID" value="NZ_JAWDJT010000007.1"/>
</dbReference>
<evidence type="ECO:0000256" key="1">
    <source>
        <dbReference type="SAM" id="MobiDB-lite"/>
    </source>
</evidence>
<comment type="caution">
    <text evidence="3">The sequence shown here is derived from an EMBL/GenBank/DDBJ whole genome shotgun (WGS) entry which is preliminary data.</text>
</comment>
<feature type="chain" id="PRO_5046079303" description="DUF4890 domain-containing protein" evidence="2">
    <location>
        <begin position="25"/>
        <end position="173"/>
    </location>
</feature>
<dbReference type="Proteomes" id="UP001250698">
    <property type="component" value="Unassembled WGS sequence"/>
</dbReference>
<organism evidence="3 4">
    <name type="scientific">Hymenobacter endophyticus</name>
    <dbReference type="NCBI Taxonomy" id="3076335"/>
    <lineage>
        <taxon>Bacteria</taxon>
        <taxon>Pseudomonadati</taxon>
        <taxon>Bacteroidota</taxon>
        <taxon>Cytophagia</taxon>
        <taxon>Cytophagales</taxon>
        <taxon>Hymenobacteraceae</taxon>
        <taxon>Hymenobacter</taxon>
    </lineage>
</organism>
<feature type="signal peptide" evidence="2">
    <location>
        <begin position="1"/>
        <end position="24"/>
    </location>
</feature>
<dbReference type="EMBL" id="JAWDJT010000007">
    <property type="protein sequence ID" value="MDU0371046.1"/>
    <property type="molecule type" value="Genomic_DNA"/>
</dbReference>
<proteinExistence type="predicted"/>
<sequence>MKKQLLSLALLLGLIASASEASLAAPAIFGQAQRQDDRHDKDGRQGRKGQRQDGQRQDGQRQDGQRRQQRLDQMAKDLDLSSKQKSKVEKIFQDQQQQMQALRGQSGGKDRSQRMADFKRIHEGTDKKLKDVLSKKQYAQFETKRQERMRQMQSRQGGERRGGPERRDFNGRG</sequence>
<feature type="region of interest" description="Disordered" evidence="1">
    <location>
        <begin position="30"/>
        <end position="114"/>
    </location>
</feature>
<evidence type="ECO:0008006" key="5">
    <source>
        <dbReference type="Google" id="ProtNLM"/>
    </source>
</evidence>
<name>A0ABU3TI54_9BACT</name>
<gene>
    <name evidence="3" type="ORF">ROI90_11620</name>
</gene>
<feature type="region of interest" description="Disordered" evidence="1">
    <location>
        <begin position="142"/>
        <end position="173"/>
    </location>
</feature>
<evidence type="ECO:0000313" key="4">
    <source>
        <dbReference type="Proteomes" id="UP001250698"/>
    </source>
</evidence>